<gene>
    <name evidence="1" type="ORF">PIIN_02819</name>
</gene>
<dbReference type="AlphaFoldDB" id="G4TC96"/>
<sequence>MIRDIFRRWRTYTDKEGYKTMLEILVHNGCDIVYVEMRLHQLYELGHAAFSGILGIIYLNDFDLAGTFMGLIKLWALLYNEPEWTRQYKVGPRPRRLPSIPINNMNLIVDAVKAFGGDVRKTYNEFLSLLRAAGLTESSIEERSPNHFPSSMMSILDLSSKDILHASNMILELWWSKGFNTRNSILLFNNRLIIDSPTSNILIYLHVLRRHFYSHDVINTLQSISAFCPDQYPFEVLTGDALWVAACCPDPIPGATLFYHAAVLIQQFTMWYSLPDISTYRKLITPRQNPMFPHWALMEQYNYSLAQIEDVNQILQAIFPPALVEEGYHWIWLMLDDFDIEFTKADAAYVSATFPELTPRERIAKIKAIHRRRGLTNMKYTW</sequence>
<accession>G4TC96</accession>
<dbReference type="Proteomes" id="UP000007148">
    <property type="component" value="Unassembled WGS sequence"/>
</dbReference>
<reference evidence="1 2" key="1">
    <citation type="journal article" date="2011" name="PLoS Pathog.">
        <title>Endophytic Life Strategies Decoded by Genome and Transcriptome Analyses of the Mutualistic Root Symbiont Piriformospora indica.</title>
        <authorList>
            <person name="Zuccaro A."/>
            <person name="Lahrmann U."/>
            <person name="Guldener U."/>
            <person name="Langen G."/>
            <person name="Pfiffi S."/>
            <person name="Biedenkopf D."/>
            <person name="Wong P."/>
            <person name="Samans B."/>
            <person name="Grimm C."/>
            <person name="Basiewicz M."/>
            <person name="Murat C."/>
            <person name="Martin F."/>
            <person name="Kogel K.H."/>
        </authorList>
    </citation>
    <scope>NUCLEOTIDE SEQUENCE [LARGE SCALE GENOMIC DNA]</scope>
    <source>
        <strain evidence="1 2">DSM 11827</strain>
    </source>
</reference>
<protein>
    <submittedName>
        <fullName evidence="1">Uncharacterized protein</fullName>
    </submittedName>
</protein>
<name>G4TC96_SERID</name>
<dbReference type="EMBL" id="CAFZ01000043">
    <property type="protein sequence ID" value="CCA68959.1"/>
    <property type="molecule type" value="Genomic_DNA"/>
</dbReference>
<dbReference type="InParanoid" id="G4TC96"/>
<dbReference type="HOGENOM" id="CLU_723833_0_0_1"/>
<keyword evidence="2" id="KW-1185">Reference proteome</keyword>
<evidence type="ECO:0000313" key="1">
    <source>
        <dbReference type="EMBL" id="CCA68959.1"/>
    </source>
</evidence>
<organism evidence="1 2">
    <name type="scientific">Serendipita indica (strain DSM 11827)</name>
    <name type="common">Root endophyte fungus</name>
    <name type="synonym">Piriformospora indica</name>
    <dbReference type="NCBI Taxonomy" id="1109443"/>
    <lineage>
        <taxon>Eukaryota</taxon>
        <taxon>Fungi</taxon>
        <taxon>Dikarya</taxon>
        <taxon>Basidiomycota</taxon>
        <taxon>Agaricomycotina</taxon>
        <taxon>Agaricomycetes</taxon>
        <taxon>Sebacinales</taxon>
        <taxon>Serendipitaceae</taxon>
        <taxon>Serendipita</taxon>
    </lineage>
</organism>
<proteinExistence type="predicted"/>
<comment type="caution">
    <text evidence="1">The sequence shown here is derived from an EMBL/GenBank/DDBJ whole genome shotgun (WGS) entry which is preliminary data.</text>
</comment>
<evidence type="ECO:0000313" key="2">
    <source>
        <dbReference type="Proteomes" id="UP000007148"/>
    </source>
</evidence>